<dbReference type="InterPro" id="IPR029058">
    <property type="entry name" value="AB_hydrolase_fold"/>
</dbReference>
<dbReference type="KEGG" id="care:LT85_1776"/>
<dbReference type="RefSeq" id="WP_038487592.1">
    <property type="nucleotide sequence ID" value="NZ_CP009962.1"/>
</dbReference>
<organism evidence="3 4">
    <name type="scientific">Collimonas arenae</name>
    <dbReference type="NCBI Taxonomy" id="279058"/>
    <lineage>
        <taxon>Bacteria</taxon>
        <taxon>Pseudomonadati</taxon>
        <taxon>Pseudomonadota</taxon>
        <taxon>Betaproteobacteria</taxon>
        <taxon>Burkholderiales</taxon>
        <taxon>Oxalobacteraceae</taxon>
        <taxon>Collimonas</taxon>
    </lineage>
</organism>
<sequence length="420" mass="45611">MSYDPIDHDFERGLANRRQILGDAWVDRLLSNATGFNAEFQHLITRFAWNEIWGRPGLDHKSRRIIVLATTIALGRWEEFELHTRAALLGDDGNRLTPDELKEVLMQAAIYAGVPAANTAFTHAQKILSEIGAQIDYAPIPSAPAASSHPGIGKQGRTGSKPSLHYTVRAPRHGKAPRHTVVLSHALGCDLSMWDKLANQLAADCRVIAYDHRGHGSSDAPAALYSIVELADDAARLLRELDSGPVVWIGLSMGGMVGQELALRHPALVSALVLANTTSSYPDTARAVWQERIVTVREQGLEAIADAVMGRYFHDAYRTSHAAAVARFRQRLVSTDVDGYVGCCHAVGNVEITERLPQIAVATLVIAGELDQGTPLSMAQALASGIPQARLQVIKDASHLSAVEQPQAFADIVIEFLRTL</sequence>
<evidence type="ECO:0000259" key="2">
    <source>
        <dbReference type="Pfam" id="PF02627"/>
    </source>
</evidence>
<dbReference type="PANTHER" id="PTHR43798">
    <property type="entry name" value="MONOACYLGLYCEROL LIPASE"/>
    <property type="match status" value="1"/>
</dbReference>
<evidence type="ECO:0000313" key="4">
    <source>
        <dbReference type="Proteomes" id="UP000030302"/>
    </source>
</evidence>
<dbReference type="ESTHER" id="9burk-a0a0a1fb83">
    <property type="family name" value="Carboxymethylbutenolide_lactonase"/>
</dbReference>
<dbReference type="Pfam" id="PF02627">
    <property type="entry name" value="CMD"/>
    <property type="match status" value="1"/>
</dbReference>
<dbReference type="InterPro" id="IPR026968">
    <property type="entry name" value="PcaD/CatD"/>
</dbReference>
<gene>
    <name evidence="3" type="ORF">LT85_1776</name>
</gene>
<dbReference type="EMBL" id="CP009962">
    <property type="protein sequence ID" value="AIY40934.1"/>
    <property type="molecule type" value="Genomic_DNA"/>
</dbReference>
<evidence type="ECO:0000259" key="1">
    <source>
        <dbReference type="Pfam" id="PF00561"/>
    </source>
</evidence>
<dbReference type="InterPro" id="IPR003779">
    <property type="entry name" value="CMD-like"/>
</dbReference>
<dbReference type="SUPFAM" id="SSF69118">
    <property type="entry name" value="AhpD-like"/>
    <property type="match status" value="1"/>
</dbReference>
<keyword evidence="3" id="KW-0378">Hydrolase</keyword>
<dbReference type="EC" id="3.1.1.24" evidence="3"/>
<protein>
    <submittedName>
        <fullName evidence="3">Beta-ketoadipate enol-lactone hydrolase</fullName>
        <ecNumber evidence="3">3.1.1.24</ecNumber>
    </submittedName>
</protein>
<feature type="domain" description="Carboxymuconolactone decarboxylase-like" evidence="2">
    <location>
        <begin position="39"/>
        <end position="124"/>
    </location>
</feature>
<keyword evidence="4" id="KW-1185">Reference proteome</keyword>
<dbReference type="Gene3D" id="3.40.50.1820">
    <property type="entry name" value="alpha/beta hydrolase"/>
    <property type="match status" value="1"/>
</dbReference>
<dbReference type="STRING" id="279058.LT85_1776"/>
<dbReference type="Proteomes" id="UP000030302">
    <property type="component" value="Chromosome"/>
</dbReference>
<dbReference type="HOGENOM" id="CLU_651573_0_0_4"/>
<dbReference type="SUPFAM" id="SSF53474">
    <property type="entry name" value="alpha/beta-Hydrolases"/>
    <property type="match status" value="1"/>
</dbReference>
<reference evidence="4" key="1">
    <citation type="journal article" date="2014" name="Soil Biol. Biochem.">
        <title>Structure and function of bacterial communities in ageing soils: Insights from the Mendocino ecological staircase.</title>
        <authorList>
            <person name="Uroz S."/>
            <person name="Tech J.J."/>
            <person name="Sawaya N.A."/>
            <person name="Frey-Klett P."/>
            <person name="Leveau J.H.J."/>
        </authorList>
    </citation>
    <scope>NUCLEOTIDE SEQUENCE [LARGE SCALE GENOMIC DNA]</scope>
    <source>
        <strain evidence="4">Cal35</strain>
    </source>
</reference>
<dbReference type="PRINTS" id="PR00111">
    <property type="entry name" value="ABHYDROLASE"/>
</dbReference>
<dbReference type="Gene3D" id="1.20.1290.10">
    <property type="entry name" value="AhpD-like"/>
    <property type="match status" value="1"/>
</dbReference>
<dbReference type="GO" id="GO:0042952">
    <property type="term" value="P:beta-ketoadipate pathway"/>
    <property type="evidence" value="ECO:0007669"/>
    <property type="project" value="InterPro"/>
</dbReference>
<dbReference type="NCBIfam" id="TIGR02427">
    <property type="entry name" value="protocat_pcaD"/>
    <property type="match status" value="1"/>
</dbReference>
<dbReference type="Pfam" id="PF00561">
    <property type="entry name" value="Abhydrolase_1"/>
    <property type="match status" value="1"/>
</dbReference>
<feature type="domain" description="AB hydrolase-1" evidence="1">
    <location>
        <begin position="180"/>
        <end position="404"/>
    </location>
</feature>
<proteinExistence type="predicted"/>
<dbReference type="InterPro" id="IPR050266">
    <property type="entry name" value="AB_hydrolase_sf"/>
</dbReference>
<dbReference type="InterPro" id="IPR000073">
    <property type="entry name" value="AB_hydrolase_1"/>
</dbReference>
<dbReference type="GO" id="GO:0047570">
    <property type="term" value="F:3-oxoadipate enol-lactonase activity"/>
    <property type="evidence" value="ECO:0007669"/>
    <property type="project" value="UniProtKB-EC"/>
</dbReference>
<name>A0A0A1FB83_9BURK</name>
<dbReference type="OrthoDB" id="9793083at2"/>
<dbReference type="GO" id="GO:0051920">
    <property type="term" value="F:peroxiredoxin activity"/>
    <property type="evidence" value="ECO:0007669"/>
    <property type="project" value="InterPro"/>
</dbReference>
<evidence type="ECO:0000313" key="3">
    <source>
        <dbReference type="EMBL" id="AIY40934.1"/>
    </source>
</evidence>
<dbReference type="AlphaFoldDB" id="A0A0A1FB83"/>
<dbReference type="InterPro" id="IPR029032">
    <property type="entry name" value="AhpD-like"/>
</dbReference>
<accession>A0A0A1FB83</accession>